<sequence length="269" mass="30672">MDTTVERLKVGTPVIIGSYGVNNDEPHPVVWLKGSPNCDFITECAVDYLCFDAPERTGDGRRNLGNPDYRLSNIHTYLNSDRDDWFCKTHEADAPPNNVFSSRAQSYRNHYGFLYFFEDYELDSLQVQQYVVDGETLSSLIRLPTITDILDDQLKLKLFSKKGIRPKATEDCADKKGRFGNFSWESYMNFWLAGKQDGFRDYALALSRSGYCERKYPRDCAGLRPMCRLKPETVVEVDENGVAHIKPYALKNEACTDAELFELLGVAQP</sequence>
<organism evidence="1">
    <name type="scientific">Siphoviridae sp. ctE6L85</name>
    <dbReference type="NCBI Taxonomy" id="2826202"/>
    <lineage>
        <taxon>Viruses</taxon>
        <taxon>Duplodnaviria</taxon>
        <taxon>Heunggongvirae</taxon>
        <taxon>Uroviricota</taxon>
        <taxon>Caudoviricetes</taxon>
    </lineage>
</organism>
<proteinExistence type="predicted"/>
<accession>A0A8S5QR78</accession>
<reference evidence="1" key="1">
    <citation type="journal article" date="2021" name="Proc. Natl. Acad. Sci. U.S.A.">
        <title>A Catalog of Tens of Thousands of Viruses from Human Metagenomes Reveals Hidden Associations with Chronic Diseases.</title>
        <authorList>
            <person name="Tisza M.J."/>
            <person name="Buck C.B."/>
        </authorList>
    </citation>
    <scope>NUCLEOTIDE SEQUENCE</scope>
    <source>
        <strain evidence="1">CtE6L85</strain>
    </source>
</reference>
<dbReference type="EMBL" id="BK015711">
    <property type="protein sequence ID" value="DAE21323.1"/>
    <property type="molecule type" value="Genomic_DNA"/>
</dbReference>
<protein>
    <submittedName>
        <fullName evidence="1">Uncharacterized protein</fullName>
    </submittedName>
</protein>
<name>A0A8S5QR78_9CAUD</name>
<evidence type="ECO:0000313" key="1">
    <source>
        <dbReference type="EMBL" id="DAE21323.1"/>
    </source>
</evidence>